<evidence type="ECO:0000256" key="3">
    <source>
        <dbReference type="ARBA" id="ARBA00012572"/>
    </source>
</evidence>
<dbReference type="InterPro" id="IPR044643">
    <property type="entry name" value="TrpF_fam"/>
</dbReference>
<dbReference type="InterPro" id="IPR011060">
    <property type="entry name" value="RibuloseP-bd_barrel"/>
</dbReference>
<dbReference type="PANTHER" id="PTHR42894:SF1">
    <property type="entry name" value="N-(5'-PHOSPHORIBOSYL)ANTHRANILATE ISOMERASE"/>
    <property type="match status" value="1"/>
</dbReference>
<evidence type="ECO:0000256" key="4">
    <source>
        <dbReference type="ARBA" id="ARBA00022272"/>
    </source>
</evidence>
<keyword evidence="8 9" id="KW-0413">Isomerase</keyword>
<comment type="similarity">
    <text evidence="9">Belongs to the TrpF family.</text>
</comment>
<dbReference type="EC" id="5.3.1.24" evidence="3 9"/>
<keyword evidence="12" id="KW-1185">Reference proteome</keyword>
<dbReference type="InterPro" id="IPR013785">
    <property type="entry name" value="Aldolase_TIM"/>
</dbReference>
<protein>
    <recommendedName>
        <fullName evidence="4 9">N-(5'-phosphoribosyl)anthranilate isomerase</fullName>
        <shortName evidence="9">PRAI</shortName>
        <ecNumber evidence="3 9">5.3.1.24</ecNumber>
    </recommendedName>
</protein>
<keyword evidence="7 9" id="KW-0057">Aromatic amino acid biosynthesis</keyword>
<evidence type="ECO:0000256" key="5">
    <source>
        <dbReference type="ARBA" id="ARBA00022605"/>
    </source>
</evidence>
<evidence type="ECO:0000256" key="1">
    <source>
        <dbReference type="ARBA" id="ARBA00001164"/>
    </source>
</evidence>
<proteinExistence type="inferred from homology"/>
<sequence length="225" mass="24266">MFNRVNMRVKICGITQTEQAIAIARHGATHLGFICVPQSPRYLTPAALAEITEALDAAGVVTKTVGVFADASLAEMVAIVRRANLSHIQLHGQETPEHCQQLLAELPGIFLIKAIRVRTAADLLRAETYAPYVDALLLDAYHPQQLGGTGLTLDWDALVSFKPACPWMLAGGLTPENIPTALATLNPDGIDLSSGVEQHPGVKDLALVQHLFEQLQPWLPISAEV</sequence>
<dbReference type="Gene3D" id="3.20.20.70">
    <property type="entry name" value="Aldolase class I"/>
    <property type="match status" value="1"/>
</dbReference>
<dbReference type="SUPFAM" id="SSF51366">
    <property type="entry name" value="Ribulose-phoshate binding barrel"/>
    <property type="match status" value="1"/>
</dbReference>
<evidence type="ECO:0000256" key="6">
    <source>
        <dbReference type="ARBA" id="ARBA00022822"/>
    </source>
</evidence>
<reference evidence="11 12" key="1">
    <citation type="submission" date="2022-04" db="EMBL/GenBank/DDBJ databases">
        <title>Positive selection, recombination, and allopatry shape intraspecific diversity of widespread and dominant cyanobacteria.</title>
        <authorList>
            <person name="Wei J."/>
            <person name="Shu W."/>
            <person name="Hu C."/>
        </authorList>
    </citation>
    <scope>NUCLEOTIDE SEQUENCE [LARGE SCALE GENOMIC DNA]</scope>
    <source>
        <strain evidence="11 12">DQ-A4</strain>
    </source>
</reference>
<dbReference type="PANTHER" id="PTHR42894">
    <property type="entry name" value="N-(5'-PHOSPHORIBOSYL)ANTHRANILATE ISOMERASE"/>
    <property type="match status" value="1"/>
</dbReference>
<dbReference type="Proteomes" id="UP001482513">
    <property type="component" value="Unassembled WGS sequence"/>
</dbReference>
<dbReference type="EMBL" id="JAMPKX010000002">
    <property type="protein sequence ID" value="MEP0946318.1"/>
    <property type="molecule type" value="Genomic_DNA"/>
</dbReference>
<organism evidence="11 12">
    <name type="scientific">Leptolyngbya subtilissima DQ-A4</name>
    <dbReference type="NCBI Taxonomy" id="2933933"/>
    <lineage>
        <taxon>Bacteria</taxon>
        <taxon>Bacillati</taxon>
        <taxon>Cyanobacteriota</taxon>
        <taxon>Cyanophyceae</taxon>
        <taxon>Leptolyngbyales</taxon>
        <taxon>Leptolyngbyaceae</taxon>
        <taxon>Leptolyngbya group</taxon>
        <taxon>Leptolyngbya</taxon>
    </lineage>
</organism>
<dbReference type="CDD" id="cd00405">
    <property type="entry name" value="PRAI"/>
    <property type="match status" value="1"/>
</dbReference>
<dbReference type="InterPro" id="IPR001240">
    <property type="entry name" value="PRAI_dom"/>
</dbReference>
<evidence type="ECO:0000256" key="7">
    <source>
        <dbReference type="ARBA" id="ARBA00023141"/>
    </source>
</evidence>
<gene>
    <name evidence="9" type="primary">trpF</name>
    <name evidence="11" type="ORF">NC992_05490</name>
</gene>
<dbReference type="Pfam" id="PF00697">
    <property type="entry name" value="PRAI"/>
    <property type="match status" value="1"/>
</dbReference>
<evidence type="ECO:0000313" key="11">
    <source>
        <dbReference type="EMBL" id="MEP0946318.1"/>
    </source>
</evidence>
<dbReference type="NCBIfam" id="NF002298">
    <property type="entry name" value="PRK01222.1-4"/>
    <property type="match status" value="1"/>
</dbReference>
<comment type="pathway">
    <text evidence="2 9">Amino-acid biosynthesis; L-tryptophan biosynthesis; L-tryptophan from chorismate: step 3/5.</text>
</comment>
<dbReference type="HAMAP" id="MF_00135">
    <property type="entry name" value="PRAI"/>
    <property type="match status" value="1"/>
</dbReference>
<evidence type="ECO:0000256" key="9">
    <source>
        <dbReference type="HAMAP-Rule" id="MF_00135"/>
    </source>
</evidence>
<evidence type="ECO:0000313" key="12">
    <source>
        <dbReference type="Proteomes" id="UP001482513"/>
    </source>
</evidence>
<name>A0ABV0K0M2_9CYAN</name>
<accession>A0ABV0K0M2</accession>
<dbReference type="GO" id="GO:0004640">
    <property type="term" value="F:phosphoribosylanthranilate isomerase activity"/>
    <property type="evidence" value="ECO:0007669"/>
    <property type="project" value="UniProtKB-EC"/>
</dbReference>
<comment type="catalytic activity">
    <reaction evidence="1 9">
        <text>N-(5-phospho-beta-D-ribosyl)anthranilate = 1-(2-carboxyphenylamino)-1-deoxy-D-ribulose 5-phosphate</text>
        <dbReference type="Rhea" id="RHEA:21540"/>
        <dbReference type="ChEBI" id="CHEBI:18277"/>
        <dbReference type="ChEBI" id="CHEBI:58613"/>
        <dbReference type="EC" id="5.3.1.24"/>
    </reaction>
</comment>
<keyword evidence="5 9" id="KW-0028">Amino-acid biosynthesis</keyword>
<feature type="domain" description="N-(5'phosphoribosyl) anthranilate isomerase (PRAI)" evidence="10">
    <location>
        <begin position="9"/>
        <end position="213"/>
    </location>
</feature>
<keyword evidence="6 9" id="KW-0822">Tryptophan biosynthesis</keyword>
<evidence type="ECO:0000259" key="10">
    <source>
        <dbReference type="Pfam" id="PF00697"/>
    </source>
</evidence>
<comment type="caution">
    <text evidence="11">The sequence shown here is derived from an EMBL/GenBank/DDBJ whole genome shotgun (WGS) entry which is preliminary data.</text>
</comment>
<evidence type="ECO:0000256" key="2">
    <source>
        <dbReference type="ARBA" id="ARBA00004664"/>
    </source>
</evidence>
<evidence type="ECO:0000256" key="8">
    <source>
        <dbReference type="ARBA" id="ARBA00023235"/>
    </source>
</evidence>